<organism evidence="2 3">
    <name type="scientific">Puniceicoccus vermicola</name>
    <dbReference type="NCBI Taxonomy" id="388746"/>
    <lineage>
        <taxon>Bacteria</taxon>
        <taxon>Pseudomonadati</taxon>
        <taxon>Verrucomicrobiota</taxon>
        <taxon>Opitutia</taxon>
        <taxon>Puniceicoccales</taxon>
        <taxon>Puniceicoccaceae</taxon>
        <taxon>Puniceicoccus</taxon>
    </lineage>
</organism>
<protein>
    <submittedName>
        <fullName evidence="2">DUF2357 domain-containing protein</fullName>
    </submittedName>
</protein>
<comment type="caution">
    <text evidence="2">The sequence shown here is derived from an EMBL/GenBank/DDBJ whole genome shotgun (WGS) entry which is preliminary data.</text>
</comment>
<reference evidence="2 3" key="1">
    <citation type="submission" date="2020-07" db="EMBL/GenBank/DDBJ databases">
        <authorList>
            <person name="Feng X."/>
        </authorList>
    </citation>
    <scope>NUCLEOTIDE SEQUENCE [LARGE SCALE GENOMIC DNA]</scope>
    <source>
        <strain evidence="2 3">JCM14086</strain>
    </source>
</reference>
<evidence type="ECO:0000313" key="2">
    <source>
        <dbReference type="EMBL" id="MBC2604239.1"/>
    </source>
</evidence>
<proteinExistence type="predicted"/>
<dbReference type="InterPro" id="IPR018633">
    <property type="entry name" value="DUF2357"/>
</dbReference>
<feature type="domain" description="DUF2357" evidence="1">
    <location>
        <begin position="118"/>
        <end position="360"/>
    </location>
</feature>
<dbReference type="Pfam" id="PF09823">
    <property type="entry name" value="DUF2357"/>
    <property type="match status" value="1"/>
</dbReference>
<dbReference type="RefSeq" id="WP_185694855.1">
    <property type="nucleotide sequence ID" value="NZ_JACHVA010000140.1"/>
</dbReference>
<gene>
    <name evidence="2" type="ORF">H5P30_20860</name>
</gene>
<evidence type="ECO:0000259" key="1">
    <source>
        <dbReference type="Pfam" id="PF09823"/>
    </source>
</evidence>
<dbReference type="Pfam" id="PF04411">
    <property type="entry name" value="PDDEXK_7"/>
    <property type="match status" value="1"/>
</dbReference>
<name>A0A7X1B2H9_9BACT</name>
<dbReference type="InterPro" id="IPR007505">
    <property type="entry name" value="PDDEXK_7"/>
</dbReference>
<keyword evidence="3" id="KW-1185">Reference proteome</keyword>
<dbReference type="AlphaFoldDB" id="A0A7X1B2H9"/>
<sequence length="806" mass="92133">MENGFQRLAIPLRRIDGSAAGWWVIEPSTSQVSLDPDKCETTGNSLPPTWKGLKEAEDNNSAVAPIEISTRAGITCIRLLETHGYEWSVEEAPNDMALQLSSSLKGTRFWKEKRGQSGSFKVVNHLGLADFKLEGTDIQALDLQFEFVSRKFDFDSEYRRLTEDIADFCQQLLLSWDAPTRLRFNVDPNEAHKLLLEQFLFLKSFMTQDRLSRLLEAIGRNPHSTLIKESEWVPAAAARSNDYMWDPCRMLRDWRQNNGKRVPGEVMDIRKSDTHDTAPNRFIKFALAQFRQICSDVCAQRWTENNKTSTLGMEAKEMLDQIDGLLSRRFFNEVGRMQRLPLDNQTLQKREGYREVLQAWLLTQAATSLNWEGERDCYEGATRDVATLYEYWIFIQLHQILSSIPGLAPDGEDFGPGRFISESDGQLTINLKQGCYSRSSYIWIGTGTTLKVDLQYERSFSSSSSATQSGSYSRTFRPDYTISIFPASFESEKQAEAAGKVAHLHLDAKYRAEDISAVFGRKEISEEEISDEKLESKSERSYRRGDLLKMHTYNDALRHTIGSYVLYPGTKTEAAEKMPKFHEIAPGVGAMVMKPENLDCLDAIRQFFLEVFNHQADLFSQYRYLSDTNHQTYSDAPECVEQFGSKYNIARKNAPCVVLWLRKDQEPIFKKHGFAYCRAISEEHKRTLNLNLSIEVGSEFIPCGGGQGATKLGYCWRAKVKTARFISKEQLKTYIKERGLSDQLEPRSVDHYLLFEFAEATDFKEIDLTDIYRSKQSGSKYMAVTCQWIDILKSIEKTELNLAADS</sequence>
<dbReference type="EMBL" id="JACHVA010000140">
    <property type="protein sequence ID" value="MBC2604239.1"/>
    <property type="molecule type" value="Genomic_DNA"/>
</dbReference>
<accession>A0A7X1B2H9</accession>
<dbReference type="Proteomes" id="UP000525652">
    <property type="component" value="Unassembled WGS sequence"/>
</dbReference>
<evidence type="ECO:0000313" key="3">
    <source>
        <dbReference type="Proteomes" id="UP000525652"/>
    </source>
</evidence>